<organism evidence="1 2">
    <name type="scientific">Prauserella shujinwangii</name>
    <dbReference type="NCBI Taxonomy" id="1453103"/>
    <lineage>
        <taxon>Bacteria</taxon>
        <taxon>Bacillati</taxon>
        <taxon>Actinomycetota</taxon>
        <taxon>Actinomycetes</taxon>
        <taxon>Pseudonocardiales</taxon>
        <taxon>Pseudonocardiaceae</taxon>
        <taxon>Prauserella</taxon>
    </lineage>
</organism>
<reference evidence="1 2" key="1">
    <citation type="submission" date="2018-03" db="EMBL/GenBank/DDBJ databases">
        <title>Genomic Encyclopedia of Type Strains, Phase III (KMG-III): the genomes of soil and plant-associated and newly described type strains.</title>
        <authorList>
            <person name="Whitman W."/>
        </authorList>
    </citation>
    <scope>NUCLEOTIDE SEQUENCE [LARGE SCALE GENOMIC DNA]</scope>
    <source>
        <strain evidence="1 2">CGMCC 4.7125</strain>
    </source>
</reference>
<gene>
    <name evidence="1" type="ORF">B0I33_106167</name>
</gene>
<dbReference type="Pfam" id="PF20199">
    <property type="entry name" value="RepSA"/>
    <property type="match status" value="1"/>
</dbReference>
<keyword evidence="2" id="KW-1185">Reference proteome</keyword>
<name>A0A2T0LTK9_9PSEU</name>
<evidence type="ECO:0000313" key="1">
    <source>
        <dbReference type="EMBL" id="PRX47070.1"/>
    </source>
</evidence>
<accession>A0A2T0LTK9</accession>
<dbReference type="Proteomes" id="UP000238362">
    <property type="component" value="Unassembled WGS sequence"/>
</dbReference>
<dbReference type="EMBL" id="PVNH01000006">
    <property type="protein sequence ID" value="PRX47070.1"/>
    <property type="molecule type" value="Genomic_DNA"/>
</dbReference>
<comment type="caution">
    <text evidence="1">The sequence shown here is derived from an EMBL/GenBank/DDBJ whole genome shotgun (WGS) entry which is preliminary data.</text>
</comment>
<sequence length="293" mass="32551">MQYFATVEPQKRAAPHLHTAIRGSVPHEVIRQVTAATYHQVWWPAHDQLVYDGDAVPVWDMRTRGFVDPDTRQPLSTWDDAVEDVDEPAHVVTFGRQVHSKGILGGSEEAGRHIGYLTKYLTKSTGEVVEANSNRQRDHHDRLHAELAITPCSPRCAVWLLYGVQPQGANSKMTPGHCKGRAHRRATLGLPGRRVLVSRKWSGKSLADHKADRKTFVRDMLAGVGIEKPERDTSRLIWRKVESGDPHVPPRAHLLMHAISERIAWKAEYDRALLAAAGPPGGPETSAIEQAAA</sequence>
<protein>
    <recommendedName>
        <fullName evidence="3">Replication initiator protein</fullName>
    </recommendedName>
</protein>
<dbReference type="InterPro" id="IPR046828">
    <property type="entry name" value="RepSA"/>
</dbReference>
<proteinExistence type="predicted"/>
<evidence type="ECO:0008006" key="3">
    <source>
        <dbReference type="Google" id="ProtNLM"/>
    </source>
</evidence>
<dbReference type="AlphaFoldDB" id="A0A2T0LTK9"/>
<evidence type="ECO:0000313" key="2">
    <source>
        <dbReference type="Proteomes" id="UP000238362"/>
    </source>
</evidence>